<sequence length="59" mass="5889">MRLLIVDDERAGLANVTAALLVLVALATTGSVILTGHSGAKAPWADQVTATNGVSEGGD</sequence>
<keyword evidence="1" id="KW-0812">Transmembrane</keyword>
<feature type="transmembrane region" description="Helical" evidence="1">
    <location>
        <begin position="12"/>
        <end position="34"/>
    </location>
</feature>
<keyword evidence="1" id="KW-1133">Transmembrane helix</keyword>
<dbReference type="STRING" id="1193182.BN11_390005"/>
<gene>
    <name evidence="2" type="ORF">BN11_390005</name>
</gene>
<organism evidence="2 3">
    <name type="scientific">Nostocoides australiense Ben110</name>
    <dbReference type="NCBI Taxonomy" id="1193182"/>
    <lineage>
        <taxon>Bacteria</taxon>
        <taxon>Bacillati</taxon>
        <taxon>Actinomycetota</taxon>
        <taxon>Actinomycetes</taxon>
        <taxon>Micrococcales</taxon>
        <taxon>Intrasporangiaceae</taxon>
        <taxon>Nostocoides</taxon>
    </lineage>
</organism>
<accession>W6JZI2</accession>
<dbReference type="AlphaFoldDB" id="W6JZI2"/>
<evidence type="ECO:0000256" key="1">
    <source>
        <dbReference type="SAM" id="Phobius"/>
    </source>
</evidence>
<protein>
    <submittedName>
        <fullName evidence="2">Uncharacterized protein</fullName>
    </submittedName>
</protein>
<proteinExistence type="predicted"/>
<reference evidence="2 3" key="1">
    <citation type="journal article" date="2013" name="ISME J.">
        <title>A metabolic model for members of the genus Tetrasphaera involved in enhanced biological phosphorus removal.</title>
        <authorList>
            <person name="Kristiansen R."/>
            <person name="Nguyen H.T.T."/>
            <person name="Saunders A.M."/>
            <person name="Nielsen J.L."/>
            <person name="Wimmer R."/>
            <person name="Le V.Q."/>
            <person name="McIlroy S.J."/>
            <person name="Petrovski S."/>
            <person name="Seviour R.J."/>
            <person name="Calteau A."/>
            <person name="Nielsen K.L."/>
            <person name="Nielsen P.H."/>
        </authorList>
    </citation>
    <scope>NUCLEOTIDE SEQUENCE [LARGE SCALE GENOMIC DNA]</scope>
    <source>
        <strain evidence="2 3">Ben110</strain>
    </source>
</reference>
<dbReference type="OrthoDB" id="10019524at2"/>
<evidence type="ECO:0000313" key="3">
    <source>
        <dbReference type="Proteomes" id="UP000035763"/>
    </source>
</evidence>
<comment type="caution">
    <text evidence="2">The sequence shown here is derived from an EMBL/GenBank/DDBJ whole genome shotgun (WGS) entry which is preliminary data.</text>
</comment>
<name>W6JZI2_9MICO</name>
<dbReference type="RefSeq" id="WP_048694777.1">
    <property type="nucleotide sequence ID" value="NZ_HG764815.1"/>
</dbReference>
<dbReference type="EMBL" id="CAJA01000323">
    <property type="protein sequence ID" value="CCH74125.1"/>
    <property type="molecule type" value="Genomic_DNA"/>
</dbReference>
<evidence type="ECO:0000313" key="2">
    <source>
        <dbReference type="EMBL" id="CCH74125.1"/>
    </source>
</evidence>
<keyword evidence="1" id="KW-0472">Membrane</keyword>
<dbReference type="Proteomes" id="UP000035763">
    <property type="component" value="Unassembled WGS sequence"/>
</dbReference>
<keyword evidence="3" id="KW-1185">Reference proteome</keyword>